<dbReference type="CDD" id="cd03215">
    <property type="entry name" value="ABC_Carb_Monos_II"/>
    <property type="match status" value="1"/>
</dbReference>
<dbReference type="InterPro" id="IPR017871">
    <property type="entry name" value="ABC_transporter-like_CS"/>
</dbReference>
<dbReference type="Pfam" id="PF00005">
    <property type="entry name" value="ABC_tran"/>
    <property type="match status" value="2"/>
</dbReference>
<evidence type="ECO:0000256" key="5">
    <source>
        <dbReference type="ARBA" id="ARBA00022741"/>
    </source>
</evidence>
<comment type="subcellular location">
    <subcellularLocation>
        <location evidence="1">Cell inner membrane</location>
        <topology evidence="1">Peripheral membrane protein</topology>
    </subcellularLocation>
</comment>
<proteinExistence type="inferred from homology"/>
<organism evidence="11 12">
    <name type="scientific">Bacillus songklensis</name>
    <dbReference type="NCBI Taxonomy" id="1069116"/>
    <lineage>
        <taxon>Bacteria</taxon>
        <taxon>Bacillati</taxon>
        <taxon>Bacillota</taxon>
        <taxon>Bacilli</taxon>
        <taxon>Bacillales</taxon>
        <taxon>Bacillaceae</taxon>
        <taxon>Bacillus</taxon>
    </lineage>
</organism>
<keyword evidence="12" id="KW-1185">Reference proteome</keyword>
<accession>A0ABV8B280</accession>
<comment type="caution">
    <text evidence="11">The sequence shown here is derived from an EMBL/GenBank/DDBJ whole genome shotgun (WGS) entry which is preliminary data.</text>
</comment>
<evidence type="ECO:0000256" key="1">
    <source>
        <dbReference type="ARBA" id="ARBA00004417"/>
    </source>
</evidence>
<protein>
    <recommendedName>
        <fullName evidence="4">Autoinducer 2 import ATP-binding protein LsrA</fullName>
        <ecNumber evidence="8">7.6.2.13</ecNumber>
    </recommendedName>
</protein>
<evidence type="ECO:0000313" key="12">
    <source>
        <dbReference type="Proteomes" id="UP001595752"/>
    </source>
</evidence>
<comment type="catalytic activity">
    <reaction evidence="9">
        <text>ATP + H2O + (2R,4S)-2-methyl-2,3,3,4-tetrahydroxytetrahydrofuran-[AI-2-binding protein]Side 1 = ADP + phosphate + (2R,4S)-2-methyl-2,3,3,4-tetrahydroxytetrahydrofuranSide 2 + [AI-2-binding protein]Side 1.</text>
        <dbReference type="EC" id="7.6.2.13"/>
    </reaction>
</comment>
<dbReference type="Gene3D" id="3.40.50.300">
    <property type="entry name" value="P-loop containing nucleotide triphosphate hydrolases"/>
    <property type="match status" value="2"/>
</dbReference>
<evidence type="ECO:0000256" key="4">
    <source>
        <dbReference type="ARBA" id="ARBA00019459"/>
    </source>
</evidence>
<dbReference type="PROSITE" id="PS00211">
    <property type="entry name" value="ABC_TRANSPORTER_1"/>
    <property type="match status" value="1"/>
</dbReference>
<evidence type="ECO:0000256" key="3">
    <source>
        <dbReference type="ARBA" id="ARBA00011262"/>
    </source>
</evidence>
<keyword evidence="6 11" id="KW-0067">ATP-binding</keyword>
<gene>
    <name evidence="11" type="ORF">ACFOU2_07255</name>
</gene>
<dbReference type="PANTHER" id="PTHR43790:SF2">
    <property type="entry name" value="AUTOINDUCER 2 IMPORT ATP-BINDING PROTEIN LSRA"/>
    <property type="match status" value="1"/>
</dbReference>
<dbReference type="SMART" id="SM00382">
    <property type="entry name" value="AAA"/>
    <property type="match status" value="2"/>
</dbReference>
<feature type="domain" description="ABC transporter" evidence="10">
    <location>
        <begin position="1"/>
        <end position="237"/>
    </location>
</feature>
<comment type="function">
    <text evidence="7">Part of the ABC transporter complex LsrABCD involved in autoinducer 2 (AI-2) import. Responsible for energy coupling to the transport system.</text>
</comment>
<dbReference type="RefSeq" id="WP_377913827.1">
    <property type="nucleotide sequence ID" value="NZ_JBHRZT010000026.1"/>
</dbReference>
<sequence length="495" mass="54945">MNHIQKSFGSFHALKGVDFTVRSGEVHALLGANGAGKSTLMKILCGVYDEYQGAIVKNGEHVSIRSPRDAKKHGIQVVHQEVDVALIPYLSVAENIMLDAQVSTRKRFVRWRNLHDQAKAALKQLGVKLDVRREVSTLTLSEKQQVLIARAIVQQVQFLILDEPTAPLSVEETKYLFKVIRQLAENGVGVIYISHRLQEVFDIADRVTVVRDGVHVATKAISETNVEEVISFMLGREFGEEFPKEVVPIHDTLFSVDHLSWEDKLEDISLSVREGEIVGIAGLVGAGKTELCRSLFGLTDHVSGEVKVGNRRLALNKPPYYYIENGIALVPEERRKEGILVEESIASNLTLPGLANFTTFSFLHRSKEQKEAKRTVQEVGIKASSIQQKVGTLSGGNQQKVAIGKWLLQDADVYLFDEPTKGVDIGSKSDIFQLINGLAKKGKGIVYATCEFNELIGIADRIYVMYDGRIVKELSRREATQEIIFYYAAGGEKTG</sequence>
<evidence type="ECO:0000313" key="11">
    <source>
        <dbReference type="EMBL" id="MFC3883326.1"/>
    </source>
</evidence>
<dbReference type="InterPro" id="IPR050107">
    <property type="entry name" value="ABC_carbohydrate_import_ATPase"/>
</dbReference>
<dbReference type="CDD" id="cd03216">
    <property type="entry name" value="ABC_Carb_Monos_I"/>
    <property type="match status" value="1"/>
</dbReference>
<dbReference type="InterPro" id="IPR003593">
    <property type="entry name" value="AAA+_ATPase"/>
</dbReference>
<dbReference type="InterPro" id="IPR003439">
    <property type="entry name" value="ABC_transporter-like_ATP-bd"/>
</dbReference>
<name>A0ABV8B280_9BACI</name>
<evidence type="ECO:0000256" key="7">
    <source>
        <dbReference type="ARBA" id="ARBA00023747"/>
    </source>
</evidence>
<evidence type="ECO:0000256" key="2">
    <source>
        <dbReference type="ARBA" id="ARBA00009404"/>
    </source>
</evidence>
<comment type="similarity">
    <text evidence="2">Belongs to the ABC transporter superfamily. AI-2 autoinducer porter (TC 3.A.1.2.8) family.</text>
</comment>
<evidence type="ECO:0000256" key="6">
    <source>
        <dbReference type="ARBA" id="ARBA00022840"/>
    </source>
</evidence>
<evidence type="ECO:0000256" key="8">
    <source>
        <dbReference type="ARBA" id="ARBA00023798"/>
    </source>
</evidence>
<dbReference type="PROSITE" id="PS50893">
    <property type="entry name" value="ABC_TRANSPORTER_2"/>
    <property type="match status" value="2"/>
</dbReference>
<dbReference type="Proteomes" id="UP001595752">
    <property type="component" value="Unassembled WGS sequence"/>
</dbReference>
<dbReference type="GO" id="GO:0005524">
    <property type="term" value="F:ATP binding"/>
    <property type="evidence" value="ECO:0007669"/>
    <property type="project" value="UniProtKB-KW"/>
</dbReference>
<evidence type="ECO:0000259" key="10">
    <source>
        <dbReference type="PROSITE" id="PS50893"/>
    </source>
</evidence>
<keyword evidence="5" id="KW-0547">Nucleotide-binding</keyword>
<evidence type="ECO:0000256" key="9">
    <source>
        <dbReference type="ARBA" id="ARBA00034076"/>
    </source>
</evidence>
<dbReference type="InterPro" id="IPR027417">
    <property type="entry name" value="P-loop_NTPase"/>
</dbReference>
<comment type="subunit">
    <text evidence="3">The complex is composed of two ATP-binding proteins (LsrA), two transmembrane proteins (LsrC and LsrD) and a solute-binding protein (LsrB).</text>
</comment>
<dbReference type="EC" id="7.6.2.13" evidence="8"/>
<dbReference type="SUPFAM" id="SSF52540">
    <property type="entry name" value="P-loop containing nucleoside triphosphate hydrolases"/>
    <property type="match status" value="2"/>
</dbReference>
<dbReference type="EMBL" id="JBHRZT010000026">
    <property type="protein sequence ID" value="MFC3883326.1"/>
    <property type="molecule type" value="Genomic_DNA"/>
</dbReference>
<feature type="domain" description="ABC transporter" evidence="10">
    <location>
        <begin position="247"/>
        <end position="492"/>
    </location>
</feature>
<reference evidence="12" key="1">
    <citation type="journal article" date="2019" name="Int. J. Syst. Evol. Microbiol.">
        <title>The Global Catalogue of Microorganisms (GCM) 10K type strain sequencing project: providing services to taxonomists for standard genome sequencing and annotation.</title>
        <authorList>
            <consortium name="The Broad Institute Genomics Platform"/>
            <consortium name="The Broad Institute Genome Sequencing Center for Infectious Disease"/>
            <person name="Wu L."/>
            <person name="Ma J."/>
        </authorList>
    </citation>
    <scope>NUCLEOTIDE SEQUENCE [LARGE SCALE GENOMIC DNA]</scope>
    <source>
        <strain evidence="12">CCUG 61889</strain>
    </source>
</reference>
<dbReference type="PANTHER" id="PTHR43790">
    <property type="entry name" value="CARBOHYDRATE TRANSPORT ATP-BINDING PROTEIN MG119-RELATED"/>
    <property type="match status" value="1"/>
</dbReference>